<keyword evidence="4 6" id="KW-0067">ATP-binding</keyword>
<dbReference type="EMBL" id="BMUB01000010">
    <property type="protein sequence ID" value="GGU87678.1"/>
    <property type="molecule type" value="Genomic_DNA"/>
</dbReference>
<dbReference type="SUPFAM" id="SSF52540">
    <property type="entry name" value="P-loop containing nucleoside triphosphate hydrolases"/>
    <property type="match status" value="1"/>
</dbReference>
<dbReference type="PROSITE" id="PS50893">
    <property type="entry name" value="ABC_TRANSPORTER_2"/>
    <property type="match status" value="1"/>
</dbReference>
<dbReference type="SMART" id="SM00382">
    <property type="entry name" value="AAA"/>
    <property type="match status" value="1"/>
</dbReference>
<feature type="domain" description="ABC transporter" evidence="5">
    <location>
        <begin position="4"/>
        <end position="233"/>
    </location>
</feature>
<reference evidence="6" key="2">
    <citation type="submission" date="2020-09" db="EMBL/GenBank/DDBJ databases">
        <authorList>
            <person name="Sun Q."/>
            <person name="Ohkuma M."/>
        </authorList>
    </citation>
    <scope>NUCLEOTIDE SEQUENCE</scope>
    <source>
        <strain evidence="6">JCM 4434</strain>
    </source>
</reference>
<proteinExistence type="inferred from homology"/>
<sequence length="298" mass="32041">MTELQILDLTKEYRGGKRAVDSFTLTLRPGVLGLLGANGAGKSSLMRILATVTRPTSGRVLWEGVDITRRPGPLRRAVGYLPQDFGVYPQLTAREFLAYLAAAKGLRRRSARARIEELLELVNLSDAAGQRLGAMSGGMRQRVGIAQALLNDPALLIVDEPTVGLDPEERLRFGSLLSGMGAERIVVLSTHIVPDVAATADRIAVMGGGRLLHHGSTEELLLSAEGSVWELTVPADQLPPLRSRFLLGGTTRTPQGVRARVLSRHAPAAGARPVPPRLEDAYLLLTADRSATEQVAAW</sequence>
<dbReference type="InterPro" id="IPR017871">
    <property type="entry name" value="ABC_transporter-like_CS"/>
</dbReference>
<dbReference type="PANTHER" id="PTHR43335:SF2">
    <property type="entry name" value="ABC TRANSPORTER, ATP-BINDING PROTEIN"/>
    <property type="match status" value="1"/>
</dbReference>
<evidence type="ECO:0000256" key="3">
    <source>
        <dbReference type="ARBA" id="ARBA00022741"/>
    </source>
</evidence>
<evidence type="ECO:0000313" key="6">
    <source>
        <dbReference type="EMBL" id="GGU87678.1"/>
    </source>
</evidence>
<keyword evidence="2" id="KW-0813">Transport</keyword>
<dbReference type="AlphaFoldDB" id="A0A8H9LR70"/>
<reference evidence="6" key="1">
    <citation type="journal article" date="2014" name="Int. J. Syst. Evol. Microbiol.">
        <title>Complete genome sequence of Corynebacterium casei LMG S-19264T (=DSM 44701T), isolated from a smear-ripened cheese.</title>
        <authorList>
            <consortium name="US DOE Joint Genome Institute (JGI-PGF)"/>
            <person name="Walter F."/>
            <person name="Albersmeier A."/>
            <person name="Kalinowski J."/>
            <person name="Ruckert C."/>
        </authorList>
    </citation>
    <scope>NUCLEOTIDE SEQUENCE</scope>
    <source>
        <strain evidence="6">JCM 4434</strain>
    </source>
</reference>
<evidence type="ECO:0000259" key="5">
    <source>
        <dbReference type="PROSITE" id="PS50893"/>
    </source>
</evidence>
<dbReference type="Proteomes" id="UP000610124">
    <property type="component" value="Unassembled WGS sequence"/>
</dbReference>
<evidence type="ECO:0000256" key="4">
    <source>
        <dbReference type="ARBA" id="ARBA00022840"/>
    </source>
</evidence>
<comment type="similarity">
    <text evidence="1">Belongs to the ABC transporter superfamily.</text>
</comment>
<gene>
    <name evidence="6" type="ORF">GCM10010502_45290</name>
</gene>
<dbReference type="CDD" id="cd03264">
    <property type="entry name" value="ABC_drug_resistance_like"/>
    <property type="match status" value="1"/>
</dbReference>
<comment type="caution">
    <text evidence="6">The sequence shown here is derived from an EMBL/GenBank/DDBJ whole genome shotgun (WGS) entry which is preliminary data.</text>
</comment>
<dbReference type="Gene3D" id="3.40.50.300">
    <property type="entry name" value="P-loop containing nucleotide triphosphate hydrolases"/>
    <property type="match status" value="1"/>
</dbReference>
<dbReference type="PANTHER" id="PTHR43335">
    <property type="entry name" value="ABC TRANSPORTER, ATP-BINDING PROTEIN"/>
    <property type="match status" value="1"/>
</dbReference>
<dbReference type="Pfam" id="PF00005">
    <property type="entry name" value="ABC_tran"/>
    <property type="match status" value="1"/>
</dbReference>
<dbReference type="RefSeq" id="WP_030556812.1">
    <property type="nucleotide sequence ID" value="NZ_BMUB01000010.1"/>
</dbReference>
<keyword evidence="3" id="KW-0547">Nucleotide-binding</keyword>
<dbReference type="InterPro" id="IPR003593">
    <property type="entry name" value="AAA+_ATPase"/>
</dbReference>
<protein>
    <submittedName>
        <fullName evidence="6">ABC transporter ATP-binding protein</fullName>
    </submittedName>
</protein>
<accession>A0A8H9LR70</accession>
<dbReference type="GO" id="GO:0016887">
    <property type="term" value="F:ATP hydrolysis activity"/>
    <property type="evidence" value="ECO:0007669"/>
    <property type="project" value="InterPro"/>
</dbReference>
<name>A0A8H9LR70_KITAU</name>
<evidence type="ECO:0000256" key="2">
    <source>
        <dbReference type="ARBA" id="ARBA00022448"/>
    </source>
</evidence>
<organism evidence="6 7">
    <name type="scientific">Kitasatospora aureofaciens</name>
    <name type="common">Streptomyces aureofaciens</name>
    <dbReference type="NCBI Taxonomy" id="1894"/>
    <lineage>
        <taxon>Bacteria</taxon>
        <taxon>Bacillati</taxon>
        <taxon>Actinomycetota</taxon>
        <taxon>Actinomycetes</taxon>
        <taxon>Kitasatosporales</taxon>
        <taxon>Streptomycetaceae</taxon>
        <taxon>Kitasatospora</taxon>
    </lineage>
</organism>
<dbReference type="InterPro" id="IPR027417">
    <property type="entry name" value="P-loop_NTPase"/>
</dbReference>
<evidence type="ECO:0000256" key="1">
    <source>
        <dbReference type="ARBA" id="ARBA00005417"/>
    </source>
</evidence>
<dbReference type="GeneID" id="97487548"/>
<evidence type="ECO:0000313" key="7">
    <source>
        <dbReference type="Proteomes" id="UP000610124"/>
    </source>
</evidence>
<dbReference type="InterPro" id="IPR003439">
    <property type="entry name" value="ABC_transporter-like_ATP-bd"/>
</dbReference>
<dbReference type="GO" id="GO:0005524">
    <property type="term" value="F:ATP binding"/>
    <property type="evidence" value="ECO:0007669"/>
    <property type="project" value="UniProtKB-KW"/>
</dbReference>
<dbReference type="PROSITE" id="PS00211">
    <property type="entry name" value="ABC_TRANSPORTER_1"/>
    <property type="match status" value="1"/>
</dbReference>